<dbReference type="GO" id="GO:0007017">
    <property type="term" value="P:microtubule-based process"/>
    <property type="evidence" value="ECO:0007669"/>
    <property type="project" value="InterPro"/>
</dbReference>
<reference evidence="11 12" key="1">
    <citation type="submission" date="2016-11" db="EMBL/GenBank/DDBJ databases">
        <title>The macronuclear genome of Stentor coeruleus: a giant cell with tiny introns.</title>
        <authorList>
            <person name="Slabodnick M."/>
            <person name="Ruby J.G."/>
            <person name="Reiff S.B."/>
            <person name="Swart E.C."/>
            <person name="Gosai S."/>
            <person name="Prabakaran S."/>
            <person name="Witkowska E."/>
            <person name="Larue G.E."/>
            <person name="Fisher S."/>
            <person name="Freeman R.M."/>
            <person name="Gunawardena J."/>
            <person name="Chu W."/>
            <person name="Stover N.A."/>
            <person name="Gregory B.D."/>
            <person name="Nowacki M."/>
            <person name="Derisi J."/>
            <person name="Roy S.W."/>
            <person name="Marshall W.F."/>
            <person name="Sood P."/>
        </authorList>
    </citation>
    <scope>NUCLEOTIDE SEQUENCE [LARGE SCALE GENOMIC DNA]</scope>
    <source>
        <strain evidence="11">WM001</strain>
    </source>
</reference>
<evidence type="ECO:0000313" key="12">
    <source>
        <dbReference type="Proteomes" id="UP000187209"/>
    </source>
</evidence>
<dbReference type="Proteomes" id="UP000187209">
    <property type="component" value="Unassembled WGS sequence"/>
</dbReference>
<keyword evidence="5 10" id="KW-0493">Microtubule</keyword>
<keyword evidence="12" id="KW-1185">Reference proteome</keyword>
<dbReference type="PANTHER" id="PTHR11886">
    <property type="entry name" value="DYNEIN LIGHT CHAIN"/>
    <property type="match status" value="1"/>
</dbReference>
<dbReference type="InterPro" id="IPR037177">
    <property type="entry name" value="DLC_sf"/>
</dbReference>
<comment type="subcellular location">
    <subcellularLocation>
        <location evidence="2 10">Cytoplasm</location>
        <location evidence="2 10">Cytoskeleton</location>
    </subcellularLocation>
    <subcellularLocation>
        <location evidence="1">Nucleus</location>
    </subcellularLocation>
</comment>
<dbReference type="GO" id="GO:0015031">
    <property type="term" value="P:protein transport"/>
    <property type="evidence" value="ECO:0007669"/>
    <property type="project" value="UniProtKB-KW"/>
</dbReference>
<dbReference type="GO" id="GO:0051028">
    <property type="term" value="P:mRNA transport"/>
    <property type="evidence" value="ECO:0007669"/>
    <property type="project" value="UniProtKB-KW"/>
</dbReference>
<organism evidence="11 12">
    <name type="scientific">Stentor coeruleus</name>
    <dbReference type="NCBI Taxonomy" id="5963"/>
    <lineage>
        <taxon>Eukaryota</taxon>
        <taxon>Sar</taxon>
        <taxon>Alveolata</taxon>
        <taxon>Ciliophora</taxon>
        <taxon>Postciliodesmatophora</taxon>
        <taxon>Heterotrichea</taxon>
        <taxon>Heterotrichida</taxon>
        <taxon>Stentoridae</taxon>
        <taxon>Stentor</taxon>
    </lineage>
</organism>
<evidence type="ECO:0000256" key="10">
    <source>
        <dbReference type="RuleBase" id="RU365010"/>
    </source>
</evidence>
<proteinExistence type="inferred from homology"/>
<keyword evidence="10" id="KW-0243">Dynein</keyword>
<dbReference type="EMBL" id="MPUH01000879">
    <property type="protein sequence ID" value="OMJ72708.1"/>
    <property type="molecule type" value="Genomic_DNA"/>
</dbReference>
<comment type="similarity">
    <text evidence="10">Belongs to the dynein light chain family.</text>
</comment>
<keyword evidence="8 10" id="KW-0206">Cytoskeleton</keyword>
<keyword evidence="9" id="KW-0539">Nucleus</keyword>
<evidence type="ECO:0000313" key="11">
    <source>
        <dbReference type="EMBL" id="OMJ72708.1"/>
    </source>
</evidence>
<dbReference type="GO" id="GO:0005868">
    <property type="term" value="C:cytoplasmic dynein complex"/>
    <property type="evidence" value="ECO:0007669"/>
    <property type="project" value="TreeGrafter"/>
</dbReference>
<evidence type="ECO:0000256" key="8">
    <source>
        <dbReference type="ARBA" id="ARBA00023212"/>
    </source>
</evidence>
<evidence type="ECO:0000256" key="6">
    <source>
        <dbReference type="ARBA" id="ARBA00022816"/>
    </source>
</evidence>
<keyword evidence="10" id="KW-0505">Motor protein</keyword>
<keyword evidence="4 10" id="KW-0963">Cytoplasm</keyword>
<dbReference type="Gene3D" id="3.30.740.10">
    <property type="entry name" value="Protein Inhibitor Of Neuronal Nitric Oxide Synthase"/>
    <property type="match status" value="1"/>
</dbReference>
<dbReference type="InterPro" id="IPR001372">
    <property type="entry name" value="Dynein_light_chain_typ-1/2"/>
</dbReference>
<evidence type="ECO:0000256" key="5">
    <source>
        <dbReference type="ARBA" id="ARBA00022701"/>
    </source>
</evidence>
<evidence type="ECO:0000256" key="9">
    <source>
        <dbReference type="ARBA" id="ARBA00023242"/>
    </source>
</evidence>
<dbReference type="GO" id="GO:0005874">
    <property type="term" value="C:microtubule"/>
    <property type="evidence" value="ECO:0007669"/>
    <property type="project" value="UniProtKB-KW"/>
</dbReference>
<gene>
    <name evidence="11" type="ORF">SteCoe_28773</name>
</gene>
<dbReference type="OrthoDB" id="10033309at2759"/>
<dbReference type="Pfam" id="PF01221">
    <property type="entry name" value="Dynein_light"/>
    <property type="match status" value="1"/>
</dbReference>
<keyword evidence="3" id="KW-0813">Transport</keyword>
<keyword evidence="7" id="KW-0653">Protein transport</keyword>
<evidence type="ECO:0000256" key="4">
    <source>
        <dbReference type="ARBA" id="ARBA00022490"/>
    </source>
</evidence>
<dbReference type="GO" id="GO:0045505">
    <property type="term" value="F:dynein intermediate chain binding"/>
    <property type="evidence" value="ECO:0007669"/>
    <property type="project" value="TreeGrafter"/>
</dbReference>
<dbReference type="SMART" id="SM01375">
    <property type="entry name" value="Dynein_light"/>
    <property type="match status" value="1"/>
</dbReference>
<dbReference type="GO" id="GO:0005634">
    <property type="term" value="C:nucleus"/>
    <property type="evidence" value="ECO:0007669"/>
    <property type="project" value="UniProtKB-SubCell"/>
</dbReference>
<accession>A0A1R2B7F7</accession>
<sequence>MAERIEICEMSDDMRDDAIREASNAAEHKDSEKEISKAIKKYFDNKYQPCWNCVVGKSFNAYVSYQAKHFIFFYVKQISVLLYKMG</sequence>
<name>A0A1R2B7F7_9CILI</name>
<comment type="caution">
    <text evidence="11">The sequence shown here is derived from an EMBL/GenBank/DDBJ whole genome shotgun (WGS) entry which is preliminary data.</text>
</comment>
<evidence type="ECO:0000256" key="7">
    <source>
        <dbReference type="ARBA" id="ARBA00022927"/>
    </source>
</evidence>
<evidence type="ECO:0000256" key="2">
    <source>
        <dbReference type="ARBA" id="ARBA00004245"/>
    </source>
</evidence>
<dbReference type="FunFam" id="3.30.740.10:FF:000005">
    <property type="entry name" value="Dynein light chain"/>
    <property type="match status" value="1"/>
</dbReference>
<dbReference type="AlphaFoldDB" id="A0A1R2B7F7"/>
<keyword evidence="6" id="KW-0509">mRNA transport</keyword>
<evidence type="ECO:0000256" key="1">
    <source>
        <dbReference type="ARBA" id="ARBA00004123"/>
    </source>
</evidence>
<evidence type="ECO:0000256" key="3">
    <source>
        <dbReference type="ARBA" id="ARBA00022448"/>
    </source>
</evidence>
<dbReference type="SUPFAM" id="SSF54648">
    <property type="entry name" value="DLC"/>
    <property type="match status" value="1"/>
</dbReference>
<protein>
    <recommendedName>
        <fullName evidence="10">Dynein light chain</fullName>
    </recommendedName>
</protein>
<dbReference type="PANTHER" id="PTHR11886:SF35">
    <property type="entry name" value="DYNEIN LIGHT CHAIN"/>
    <property type="match status" value="1"/>
</dbReference>